<dbReference type="Pfam" id="PF06283">
    <property type="entry name" value="ThuA"/>
    <property type="match status" value="1"/>
</dbReference>
<proteinExistence type="predicted"/>
<accession>X0UQG1</accession>
<evidence type="ECO:0000259" key="1">
    <source>
        <dbReference type="Pfam" id="PF06283"/>
    </source>
</evidence>
<sequence length="43" mass="4853">WKRMWGKGRVFYSSLGHIASDFEVPEALTIITRGMLWAAGALE</sequence>
<protein>
    <recommendedName>
        <fullName evidence="1">ThuA-like domain-containing protein</fullName>
    </recommendedName>
</protein>
<dbReference type="AlphaFoldDB" id="X0UQG1"/>
<dbReference type="Gene3D" id="3.40.50.880">
    <property type="match status" value="1"/>
</dbReference>
<name>X0UQG1_9ZZZZ</name>
<comment type="caution">
    <text evidence="2">The sequence shown here is derived from an EMBL/GenBank/DDBJ whole genome shotgun (WGS) entry which is preliminary data.</text>
</comment>
<gene>
    <name evidence="2" type="ORF">S01H1_41920</name>
</gene>
<feature type="domain" description="ThuA-like" evidence="1">
    <location>
        <begin position="1"/>
        <end position="38"/>
    </location>
</feature>
<evidence type="ECO:0000313" key="2">
    <source>
        <dbReference type="EMBL" id="GAG02518.1"/>
    </source>
</evidence>
<dbReference type="EMBL" id="BARS01026609">
    <property type="protein sequence ID" value="GAG02518.1"/>
    <property type="molecule type" value="Genomic_DNA"/>
</dbReference>
<organism evidence="2">
    <name type="scientific">marine sediment metagenome</name>
    <dbReference type="NCBI Taxonomy" id="412755"/>
    <lineage>
        <taxon>unclassified sequences</taxon>
        <taxon>metagenomes</taxon>
        <taxon>ecological metagenomes</taxon>
    </lineage>
</organism>
<dbReference type="InterPro" id="IPR029062">
    <property type="entry name" value="Class_I_gatase-like"/>
</dbReference>
<dbReference type="InterPro" id="IPR029010">
    <property type="entry name" value="ThuA-like"/>
</dbReference>
<feature type="non-terminal residue" evidence="2">
    <location>
        <position position="1"/>
    </location>
</feature>
<dbReference type="SUPFAM" id="SSF52317">
    <property type="entry name" value="Class I glutamine amidotransferase-like"/>
    <property type="match status" value="1"/>
</dbReference>
<reference evidence="2" key="1">
    <citation type="journal article" date="2014" name="Front. Microbiol.">
        <title>High frequency of phylogenetically diverse reductive dehalogenase-homologous genes in deep subseafloor sedimentary metagenomes.</title>
        <authorList>
            <person name="Kawai M."/>
            <person name="Futagami T."/>
            <person name="Toyoda A."/>
            <person name="Takaki Y."/>
            <person name="Nishi S."/>
            <person name="Hori S."/>
            <person name="Arai W."/>
            <person name="Tsubouchi T."/>
            <person name="Morono Y."/>
            <person name="Uchiyama I."/>
            <person name="Ito T."/>
            <person name="Fujiyama A."/>
            <person name="Inagaki F."/>
            <person name="Takami H."/>
        </authorList>
    </citation>
    <scope>NUCLEOTIDE SEQUENCE</scope>
    <source>
        <strain evidence="2">Expedition CK06-06</strain>
    </source>
</reference>